<evidence type="ECO:0008006" key="3">
    <source>
        <dbReference type="Google" id="ProtNLM"/>
    </source>
</evidence>
<reference evidence="1 2" key="1">
    <citation type="submission" date="2018-06" db="EMBL/GenBank/DDBJ databases">
        <title>Genomic Encyclopedia of Archaeal and Bacterial Type Strains, Phase II (KMG-II): from individual species to whole genera.</title>
        <authorList>
            <person name="Goeker M."/>
        </authorList>
    </citation>
    <scope>NUCLEOTIDE SEQUENCE [LARGE SCALE GENOMIC DNA]</scope>
    <source>
        <strain evidence="1 2">KACC 16626</strain>
    </source>
</reference>
<gene>
    <name evidence="1" type="ORF">BJ095_10294</name>
</gene>
<accession>A0A318U8L3</accession>
<dbReference type="RefSeq" id="WP_107931941.1">
    <property type="nucleotide sequence ID" value="NZ_PYWJ01000001.1"/>
</dbReference>
<protein>
    <recommendedName>
        <fullName evidence="3">Acetyltransferase (GNAT) family protein</fullName>
    </recommendedName>
</protein>
<evidence type="ECO:0000313" key="1">
    <source>
        <dbReference type="EMBL" id="PYF08329.1"/>
    </source>
</evidence>
<name>A0A318U8L3_9BACL</name>
<dbReference type="EMBL" id="QJTJ01000002">
    <property type="protein sequence ID" value="PYF08329.1"/>
    <property type="molecule type" value="Genomic_DNA"/>
</dbReference>
<sequence>MRIQITTAKIADYQGVNAIVKEGQAEHSEALPHIFMKVEQAIPEPYYQELLAAPNKNVMSLLG</sequence>
<organism evidence="1 2">
    <name type="scientific">Ureibacillus chungkukjangi</name>
    <dbReference type="NCBI Taxonomy" id="1202712"/>
    <lineage>
        <taxon>Bacteria</taxon>
        <taxon>Bacillati</taxon>
        <taxon>Bacillota</taxon>
        <taxon>Bacilli</taxon>
        <taxon>Bacillales</taxon>
        <taxon>Caryophanaceae</taxon>
        <taxon>Ureibacillus</taxon>
    </lineage>
</organism>
<dbReference type="Proteomes" id="UP000247416">
    <property type="component" value="Unassembled WGS sequence"/>
</dbReference>
<comment type="caution">
    <text evidence="1">The sequence shown here is derived from an EMBL/GenBank/DDBJ whole genome shotgun (WGS) entry which is preliminary data.</text>
</comment>
<evidence type="ECO:0000313" key="2">
    <source>
        <dbReference type="Proteomes" id="UP000247416"/>
    </source>
</evidence>
<dbReference type="OrthoDB" id="9805924at2"/>
<keyword evidence="2" id="KW-1185">Reference proteome</keyword>
<dbReference type="AlphaFoldDB" id="A0A318U8L3"/>
<proteinExistence type="predicted"/>